<evidence type="ECO:0000256" key="3">
    <source>
        <dbReference type="ARBA" id="ARBA00023163"/>
    </source>
</evidence>
<organism evidence="5 6">
    <name type="scientific">Paractinoplanes rishiriensis</name>
    <dbReference type="NCBI Taxonomy" id="1050105"/>
    <lineage>
        <taxon>Bacteria</taxon>
        <taxon>Bacillati</taxon>
        <taxon>Actinomycetota</taxon>
        <taxon>Actinomycetes</taxon>
        <taxon>Micromonosporales</taxon>
        <taxon>Micromonosporaceae</taxon>
        <taxon>Paractinoplanes</taxon>
    </lineage>
</organism>
<evidence type="ECO:0000256" key="2">
    <source>
        <dbReference type="ARBA" id="ARBA00023125"/>
    </source>
</evidence>
<dbReference type="Pfam" id="PF13377">
    <property type="entry name" value="Peripla_BP_3"/>
    <property type="match status" value="1"/>
</dbReference>
<dbReference type="GO" id="GO:0000976">
    <property type="term" value="F:transcription cis-regulatory region binding"/>
    <property type="evidence" value="ECO:0007669"/>
    <property type="project" value="TreeGrafter"/>
</dbReference>
<feature type="domain" description="HTH lacI-type" evidence="4">
    <location>
        <begin position="8"/>
        <end position="62"/>
    </location>
</feature>
<comment type="caution">
    <text evidence="5">The sequence shown here is derived from an EMBL/GenBank/DDBJ whole genome shotgun (WGS) entry which is preliminary data.</text>
</comment>
<evidence type="ECO:0000313" key="6">
    <source>
        <dbReference type="Proteomes" id="UP000636960"/>
    </source>
</evidence>
<reference evidence="5" key="1">
    <citation type="submission" date="2021-01" db="EMBL/GenBank/DDBJ databases">
        <title>Whole genome shotgun sequence of Actinoplanes rishiriensis NBRC 108556.</title>
        <authorList>
            <person name="Komaki H."/>
            <person name="Tamura T."/>
        </authorList>
    </citation>
    <scope>NUCLEOTIDE SEQUENCE</scope>
    <source>
        <strain evidence="5">NBRC 108556</strain>
    </source>
</reference>
<dbReference type="SUPFAM" id="SSF47413">
    <property type="entry name" value="lambda repressor-like DNA-binding domains"/>
    <property type="match status" value="1"/>
</dbReference>
<dbReference type="PROSITE" id="PS50932">
    <property type="entry name" value="HTH_LACI_2"/>
    <property type="match status" value="1"/>
</dbReference>
<dbReference type="GO" id="GO:0003700">
    <property type="term" value="F:DNA-binding transcription factor activity"/>
    <property type="evidence" value="ECO:0007669"/>
    <property type="project" value="TreeGrafter"/>
</dbReference>
<dbReference type="EMBL" id="BOMV01000007">
    <property type="protein sequence ID" value="GIE93498.1"/>
    <property type="molecule type" value="Genomic_DNA"/>
</dbReference>
<dbReference type="RefSeq" id="WP_203779713.1">
    <property type="nucleotide sequence ID" value="NZ_BOMV01000007.1"/>
</dbReference>
<dbReference type="Gene3D" id="3.40.50.2300">
    <property type="match status" value="2"/>
</dbReference>
<evidence type="ECO:0000259" key="4">
    <source>
        <dbReference type="PROSITE" id="PS50932"/>
    </source>
</evidence>
<dbReference type="Pfam" id="PF00356">
    <property type="entry name" value="LacI"/>
    <property type="match status" value="1"/>
</dbReference>
<dbReference type="InterPro" id="IPR010982">
    <property type="entry name" value="Lambda_DNA-bd_dom_sf"/>
</dbReference>
<name>A0A919JUN9_9ACTN</name>
<dbReference type="CDD" id="cd01392">
    <property type="entry name" value="HTH_LacI"/>
    <property type="match status" value="1"/>
</dbReference>
<protein>
    <submittedName>
        <fullName evidence="5">LacI family transcriptional regulator</fullName>
    </submittedName>
</protein>
<dbReference type="PANTHER" id="PTHR30146:SF109">
    <property type="entry name" value="HTH-TYPE TRANSCRIPTIONAL REGULATOR GALS"/>
    <property type="match status" value="1"/>
</dbReference>
<evidence type="ECO:0000313" key="5">
    <source>
        <dbReference type="EMBL" id="GIE93498.1"/>
    </source>
</evidence>
<sequence length="343" mass="37000">MGRKRAQVTLTDVAKRAGVSVATASKALNERDEVAPATRDRVRQAAEELAFQPNVLARGLISGNTRTVGLLTDELSAARFAIPVLLGAENALGDEQMSVLLCDARGDAIRRRHYIRTLLARQVDGFIILGDSNEIRPSLSREIPVPVVYAYCESDDPSDLSVVADDAGGARLAAEHLVSLGRKRIAHITGDPGYRAARDRAVALREVLDNAGLPLAGEPLFGQWSQRWGRHATSRLLASNPDVDAIFCGSDQIASGVTEALRDMGRSVPDDVAIVGYDNWEVLAAECRPPLTTVDLNLEQLGTTAVRHLFAALDGDRHSGVIRQPGRLVIRESTAVAGPIRRR</sequence>
<keyword evidence="3" id="KW-0804">Transcription</keyword>
<dbReference type="PROSITE" id="PS00356">
    <property type="entry name" value="HTH_LACI_1"/>
    <property type="match status" value="1"/>
</dbReference>
<dbReference type="InterPro" id="IPR000843">
    <property type="entry name" value="HTH_LacI"/>
</dbReference>
<accession>A0A919JUN9</accession>
<gene>
    <name evidence="5" type="primary">lacI_4</name>
    <name evidence="5" type="ORF">Ari01nite_09630</name>
</gene>
<proteinExistence type="predicted"/>
<dbReference type="PANTHER" id="PTHR30146">
    <property type="entry name" value="LACI-RELATED TRANSCRIPTIONAL REPRESSOR"/>
    <property type="match status" value="1"/>
</dbReference>
<dbReference type="InterPro" id="IPR046335">
    <property type="entry name" value="LacI/GalR-like_sensor"/>
</dbReference>
<keyword evidence="6" id="KW-1185">Reference proteome</keyword>
<evidence type="ECO:0000256" key="1">
    <source>
        <dbReference type="ARBA" id="ARBA00023015"/>
    </source>
</evidence>
<dbReference type="InterPro" id="IPR028082">
    <property type="entry name" value="Peripla_BP_I"/>
</dbReference>
<dbReference type="CDD" id="cd06288">
    <property type="entry name" value="PBP1_sucrose_transcription_regulator"/>
    <property type="match status" value="1"/>
</dbReference>
<dbReference type="Proteomes" id="UP000636960">
    <property type="component" value="Unassembled WGS sequence"/>
</dbReference>
<dbReference type="SUPFAM" id="SSF53822">
    <property type="entry name" value="Periplasmic binding protein-like I"/>
    <property type="match status" value="1"/>
</dbReference>
<dbReference type="AlphaFoldDB" id="A0A919JUN9"/>
<dbReference type="Gene3D" id="1.10.260.40">
    <property type="entry name" value="lambda repressor-like DNA-binding domains"/>
    <property type="match status" value="1"/>
</dbReference>
<keyword evidence="1" id="KW-0805">Transcription regulation</keyword>
<keyword evidence="2" id="KW-0238">DNA-binding</keyword>
<dbReference type="SMART" id="SM00354">
    <property type="entry name" value="HTH_LACI"/>
    <property type="match status" value="1"/>
</dbReference>